<evidence type="ECO:0000313" key="6">
    <source>
        <dbReference type="Proteomes" id="UP001165083"/>
    </source>
</evidence>
<gene>
    <name evidence="5" type="ORF">Plil01_001607400</name>
</gene>
<dbReference type="SUPFAM" id="SSF117289">
    <property type="entry name" value="Nucleoporin domain"/>
    <property type="match status" value="1"/>
</dbReference>
<organism evidence="5 6">
    <name type="scientific">Phytophthora lilii</name>
    <dbReference type="NCBI Taxonomy" id="2077276"/>
    <lineage>
        <taxon>Eukaryota</taxon>
        <taxon>Sar</taxon>
        <taxon>Stramenopiles</taxon>
        <taxon>Oomycota</taxon>
        <taxon>Peronosporomycetes</taxon>
        <taxon>Peronosporales</taxon>
        <taxon>Peronosporaceae</taxon>
        <taxon>Phytophthora</taxon>
    </lineage>
</organism>
<dbReference type="PANTHER" id="PTHR39666">
    <property type="entry name" value="RANBP2-TYPE DOMAIN-CONTAINING PROTEIN"/>
    <property type="match status" value="1"/>
</dbReference>
<keyword evidence="2" id="KW-0813">Transport</keyword>
<dbReference type="InterPro" id="IPR015943">
    <property type="entry name" value="WD40/YVTN_repeat-like_dom_sf"/>
</dbReference>
<keyword evidence="3" id="KW-0539">Nucleus</keyword>
<comment type="caution">
    <text evidence="5">The sequence shown here is derived from an EMBL/GenBank/DDBJ whole genome shotgun (WGS) entry which is preliminary data.</text>
</comment>
<dbReference type="Proteomes" id="UP001165083">
    <property type="component" value="Unassembled WGS sequence"/>
</dbReference>
<dbReference type="EMBL" id="BSXW01001687">
    <property type="protein sequence ID" value="GMF38525.1"/>
    <property type="molecule type" value="Genomic_DNA"/>
</dbReference>
<accession>A0A9W7CQ94</accession>
<keyword evidence="6" id="KW-1185">Reference proteome</keyword>
<dbReference type="PANTHER" id="PTHR39666:SF1">
    <property type="entry name" value="NUCLEAR PORE COMPLEX NUP2_50_61 DOMAIN-CONTAINING PROTEIN"/>
    <property type="match status" value="1"/>
</dbReference>
<evidence type="ECO:0000313" key="5">
    <source>
        <dbReference type="EMBL" id="GMF38525.1"/>
    </source>
</evidence>
<proteinExistence type="predicted"/>
<sequence>MTRNAELEASCVDYIKRRQEALDHGQKLTLDEIHELPVAKQVALPSIAYWIALSPDELTVAAAYGDAVALFEVAHIVEAETPRPFQTFSKLQAQEIAWCPDAEKETLAVLTLEKQAVVCTLGGETNVIDTPSDASSISWSPSGEQIAVGLVDGTIGVYARSSLELARAIDRPDSVEDGLEVHHINWAEENLILAGYHKYDEEEEETSAMGCIFENGECVQLDDVVGFYDVDSRRHQYFSVYLPDWYDTP</sequence>
<dbReference type="Gene3D" id="2.130.10.10">
    <property type="entry name" value="YVTN repeat-like/Quinoprotein amine dehydrogenase"/>
    <property type="match status" value="1"/>
</dbReference>
<reference evidence="5" key="1">
    <citation type="submission" date="2023-04" db="EMBL/GenBank/DDBJ databases">
        <title>Phytophthora lilii NBRC 32176.</title>
        <authorList>
            <person name="Ichikawa N."/>
            <person name="Sato H."/>
            <person name="Tonouchi N."/>
        </authorList>
    </citation>
    <scope>NUCLEOTIDE SEQUENCE</scope>
    <source>
        <strain evidence="5">NBRC 32176</strain>
    </source>
</reference>
<dbReference type="GO" id="GO:0005634">
    <property type="term" value="C:nucleus"/>
    <property type="evidence" value="ECO:0007669"/>
    <property type="project" value="UniProtKB-SubCell"/>
</dbReference>
<dbReference type="Pfam" id="PF16755">
    <property type="entry name" value="Beta-prop_NUP159_NUP214"/>
    <property type="match status" value="1"/>
</dbReference>
<dbReference type="InterPro" id="IPR039462">
    <property type="entry name" value="Nup159/Nup146_N"/>
</dbReference>
<evidence type="ECO:0000259" key="4">
    <source>
        <dbReference type="Pfam" id="PF16755"/>
    </source>
</evidence>
<dbReference type="AlphaFoldDB" id="A0A9W7CQ94"/>
<dbReference type="OrthoDB" id="248320at2759"/>
<evidence type="ECO:0000256" key="3">
    <source>
        <dbReference type="ARBA" id="ARBA00023242"/>
    </source>
</evidence>
<name>A0A9W7CQ94_9STRA</name>
<evidence type="ECO:0000256" key="1">
    <source>
        <dbReference type="ARBA" id="ARBA00004123"/>
    </source>
</evidence>
<protein>
    <submittedName>
        <fullName evidence="5">Unnamed protein product</fullName>
    </submittedName>
</protein>
<feature type="domain" description="Nucleoporin Nup159/Nup146 N-terminal" evidence="4">
    <location>
        <begin position="52"/>
        <end position="247"/>
    </location>
</feature>
<comment type="subcellular location">
    <subcellularLocation>
        <location evidence="1">Nucleus</location>
    </subcellularLocation>
</comment>
<evidence type="ECO:0000256" key="2">
    <source>
        <dbReference type="ARBA" id="ARBA00022448"/>
    </source>
</evidence>